<feature type="compositionally biased region" description="Basic residues" evidence="15">
    <location>
        <begin position="1"/>
        <end position="14"/>
    </location>
</feature>
<evidence type="ECO:0000256" key="12">
    <source>
        <dbReference type="ARBA" id="ARBA00023242"/>
    </source>
</evidence>
<reference evidence="18" key="1">
    <citation type="submission" date="2019-12" db="EMBL/GenBank/DDBJ databases">
        <authorList>
            <person name="Scholes J."/>
        </authorList>
    </citation>
    <scope>NUCLEOTIDE SEQUENCE</scope>
</reference>
<evidence type="ECO:0000259" key="17">
    <source>
        <dbReference type="Pfam" id="PF23406"/>
    </source>
</evidence>
<comment type="caution">
    <text evidence="18">The sequence shown here is derived from an EMBL/GenBank/DDBJ whole genome shotgun (WGS) entry which is preliminary data.</text>
</comment>
<feature type="domain" description="C2H2-type" evidence="16">
    <location>
        <begin position="36"/>
        <end position="59"/>
    </location>
</feature>
<comment type="subcellular location">
    <subcellularLocation>
        <location evidence="1">Chromosome</location>
    </subcellularLocation>
    <subcellularLocation>
        <location evidence="2">Nucleus speckle</location>
    </subcellularLocation>
</comment>
<evidence type="ECO:0000256" key="11">
    <source>
        <dbReference type="ARBA" id="ARBA00023054"/>
    </source>
</evidence>
<dbReference type="AlphaFoldDB" id="A0A9N7R6F8"/>
<keyword evidence="9" id="KW-0498">Mitosis</keyword>
<evidence type="ECO:0000259" key="16">
    <source>
        <dbReference type="Pfam" id="PF12874"/>
    </source>
</evidence>
<evidence type="ECO:0000256" key="2">
    <source>
        <dbReference type="ARBA" id="ARBA00004324"/>
    </source>
</evidence>
<keyword evidence="11" id="KW-0175">Coiled coil</keyword>
<dbReference type="InterPro" id="IPR040050">
    <property type="entry name" value="ZNF830-like"/>
</dbReference>
<dbReference type="GO" id="GO:0003676">
    <property type="term" value="F:nucleic acid binding"/>
    <property type="evidence" value="ECO:0007669"/>
    <property type="project" value="InterPro"/>
</dbReference>
<keyword evidence="8" id="KW-0863">Zinc-finger</keyword>
<keyword evidence="13" id="KW-0131">Cell cycle</keyword>
<evidence type="ECO:0000256" key="15">
    <source>
        <dbReference type="SAM" id="MobiDB-lite"/>
    </source>
</evidence>
<feature type="domain" description="ZNF380 coiled-coil" evidence="17">
    <location>
        <begin position="179"/>
        <end position="258"/>
    </location>
</feature>
<dbReference type="GO" id="GO:0005681">
    <property type="term" value="C:spliceosomal complex"/>
    <property type="evidence" value="ECO:0007669"/>
    <property type="project" value="InterPro"/>
</dbReference>
<evidence type="ECO:0000256" key="10">
    <source>
        <dbReference type="ARBA" id="ARBA00022833"/>
    </source>
</evidence>
<keyword evidence="7" id="KW-0479">Metal-binding</keyword>
<evidence type="ECO:0000256" key="5">
    <source>
        <dbReference type="ARBA" id="ARBA00022473"/>
    </source>
</evidence>
<dbReference type="Proteomes" id="UP001153555">
    <property type="component" value="Unassembled WGS sequence"/>
</dbReference>
<evidence type="ECO:0000256" key="3">
    <source>
        <dbReference type="ARBA" id="ARBA00017358"/>
    </source>
</evidence>
<dbReference type="GO" id="GO:0033260">
    <property type="term" value="P:nuclear DNA replication"/>
    <property type="evidence" value="ECO:0007669"/>
    <property type="project" value="TreeGrafter"/>
</dbReference>
<organism evidence="18 19">
    <name type="scientific">Striga hermonthica</name>
    <name type="common">Purple witchweed</name>
    <name type="synonym">Buchnera hermonthica</name>
    <dbReference type="NCBI Taxonomy" id="68872"/>
    <lineage>
        <taxon>Eukaryota</taxon>
        <taxon>Viridiplantae</taxon>
        <taxon>Streptophyta</taxon>
        <taxon>Embryophyta</taxon>
        <taxon>Tracheophyta</taxon>
        <taxon>Spermatophyta</taxon>
        <taxon>Magnoliopsida</taxon>
        <taxon>eudicotyledons</taxon>
        <taxon>Gunneridae</taxon>
        <taxon>Pentapetalae</taxon>
        <taxon>asterids</taxon>
        <taxon>lamiids</taxon>
        <taxon>Lamiales</taxon>
        <taxon>Orobanchaceae</taxon>
        <taxon>Buchnereae</taxon>
        <taxon>Striga</taxon>
    </lineage>
</organism>
<keyword evidence="12" id="KW-0539">Nucleus</keyword>
<proteinExistence type="predicted"/>
<dbReference type="InterPro" id="IPR059039">
    <property type="entry name" value="ZNF380_CC"/>
</dbReference>
<keyword evidence="6" id="KW-0132">Cell division</keyword>
<dbReference type="Gene3D" id="3.30.160.60">
    <property type="entry name" value="Classic Zinc Finger"/>
    <property type="match status" value="1"/>
</dbReference>
<dbReference type="Pfam" id="PF12874">
    <property type="entry name" value="zf-met"/>
    <property type="match status" value="1"/>
</dbReference>
<keyword evidence="10" id="KW-0862">Zinc</keyword>
<name>A0A9N7R6F8_STRHE</name>
<evidence type="ECO:0000313" key="19">
    <source>
        <dbReference type="Proteomes" id="UP001153555"/>
    </source>
</evidence>
<evidence type="ECO:0000256" key="9">
    <source>
        <dbReference type="ARBA" id="ARBA00022776"/>
    </source>
</evidence>
<dbReference type="SUPFAM" id="SSF57667">
    <property type="entry name" value="beta-beta-alpha zinc fingers"/>
    <property type="match status" value="1"/>
</dbReference>
<evidence type="ECO:0000313" key="18">
    <source>
        <dbReference type="EMBL" id="CAA0813498.1"/>
    </source>
</evidence>
<keyword evidence="19" id="KW-1185">Reference proteome</keyword>
<gene>
    <name evidence="18" type="ORF">SHERM_14057</name>
</gene>
<evidence type="ECO:0000256" key="14">
    <source>
        <dbReference type="ARBA" id="ARBA00030672"/>
    </source>
</evidence>
<dbReference type="GO" id="GO:0033314">
    <property type="term" value="P:mitotic DNA replication checkpoint signaling"/>
    <property type="evidence" value="ECO:0007669"/>
    <property type="project" value="TreeGrafter"/>
</dbReference>
<dbReference type="GO" id="GO:0044773">
    <property type="term" value="P:mitotic DNA damage checkpoint signaling"/>
    <property type="evidence" value="ECO:0007669"/>
    <property type="project" value="TreeGrafter"/>
</dbReference>
<feature type="region of interest" description="Disordered" evidence="15">
    <location>
        <begin position="264"/>
        <end position="303"/>
    </location>
</feature>
<dbReference type="PANTHER" id="PTHR13278">
    <property type="entry name" value="ZINC FINGER PROTEIN 830"/>
    <property type="match status" value="1"/>
</dbReference>
<protein>
    <recommendedName>
        <fullName evidence="3">Zinc finger protein 830</fullName>
    </recommendedName>
    <alternativeName>
        <fullName evidence="14">Coiled-coil domain-containing protein 16</fullName>
    </alternativeName>
</protein>
<dbReference type="GO" id="GO:0008270">
    <property type="term" value="F:zinc ion binding"/>
    <property type="evidence" value="ECO:0007669"/>
    <property type="project" value="UniProtKB-KW"/>
</dbReference>
<keyword evidence="4" id="KW-0158">Chromosome</keyword>
<dbReference type="Pfam" id="PF23406">
    <property type="entry name" value="ZNF380_CC"/>
    <property type="match status" value="1"/>
</dbReference>
<dbReference type="InterPro" id="IPR036236">
    <property type="entry name" value="Znf_C2H2_sf"/>
</dbReference>
<evidence type="ECO:0000256" key="6">
    <source>
        <dbReference type="ARBA" id="ARBA00022618"/>
    </source>
</evidence>
<evidence type="ECO:0000256" key="1">
    <source>
        <dbReference type="ARBA" id="ARBA00004286"/>
    </source>
</evidence>
<evidence type="ECO:0000256" key="4">
    <source>
        <dbReference type="ARBA" id="ARBA00022454"/>
    </source>
</evidence>
<dbReference type="EMBL" id="CACSLK010011313">
    <property type="protein sequence ID" value="CAA0813498.1"/>
    <property type="molecule type" value="Genomic_DNA"/>
</dbReference>
<evidence type="ECO:0000256" key="8">
    <source>
        <dbReference type="ARBA" id="ARBA00022771"/>
    </source>
</evidence>
<dbReference type="OrthoDB" id="77607at2759"/>
<sequence>MNAQKKAFRAKLNAKKQEKQRIDSPLVRYNEHDQPVCRVCDVVIKSESNWPAHQVSRKHHEAIEKLKATAAAQNRPTVSKCESAKQFPKAKLESSRDLIEKPEPLPAVRAHQSSTLPQDFFDNPDKKRQKNGMSSELANYISFTAPSVETRNPHIQTSMDPTPLPSTSNVVAKEVKGALPAGFFDDKDADLRARGIKPVKPDAKDEYKEFEKLIQEDLQEVDNRLEEEEFVAAEVIEEEETVEQRAYIERVEMLRRKKLEFKASKSSAAVKDAEVTSKIPSREASSSDDEDDDIKVDWRSKRL</sequence>
<evidence type="ECO:0000256" key="13">
    <source>
        <dbReference type="ARBA" id="ARBA00023306"/>
    </source>
</evidence>
<keyword evidence="5" id="KW-0217">Developmental protein</keyword>
<accession>A0A9N7R6F8</accession>
<feature type="region of interest" description="Disordered" evidence="15">
    <location>
        <begin position="1"/>
        <end position="23"/>
    </location>
</feature>
<evidence type="ECO:0000256" key="7">
    <source>
        <dbReference type="ARBA" id="ARBA00022723"/>
    </source>
</evidence>
<dbReference type="PANTHER" id="PTHR13278:SF0">
    <property type="entry name" value="ZINC FINGER PROTEIN 830"/>
    <property type="match status" value="1"/>
</dbReference>
<dbReference type="InterPro" id="IPR013087">
    <property type="entry name" value="Znf_C2H2_type"/>
</dbReference>